<name>H3RLF0_PANSE</name>
<evidence type="ECO:0000313" key="2">
    <source>
        <dbReference type="EMBL" id="EHT97779.1"/>
    </source>
</evidence>
<accession>H3RLF0</accession>
<dbReference type="EMBL" id="AHIE01000040">
    <property type="protein sequence ID" value="EHT97846.1"/>
    <property type="molecule type" value="Genomic_DNA"/>
</dbReference>
<dbReference type="EMBL" id="AHIE01000040">
    <property type="protein sequence ID" value="EHT97902.1"/>
    <property type="molecule type" value="Genomic_DNA"/>
</dbReference>
<sequence length="54" mass="5909">MDTAAQQRHFSDLKSRYFGMGAGEKSPWNPSYIASVLSKGAEGARDASIRKYLG</sequence>
<evidence type="ECO:0000313" key="4">
    <source>
        <dbReference type="EMBL" id="EHT97902.1"/>
    </source>
</evidence>
<proteinExistence type="predicted"/>
<evidence type="ECO:0000313" key="5">
    <source>
        <dbReference type="Proteomes" id="UP000005050"/>
    </source>
</evidence>
<dbReference type="AlphaFoldDB" id="H3RLF0"/>
<gene>
    <name evidence="2" type="ORF">CKS_5349</name>
    <name evidence="1" type="ORF">CKS_5389</name>
    <name evidence="4" type="ORF">CKS_5393</name>
    <name evidence="3" type="ORF">CKS_5455</name>
</gene>
<dbReference type="PATRIC" id="fig|660596.6.peg.5166"/>
<protein>
    <submittedName>
        <fullName evidence="2">Putative exported protein</fullName>
    </submittedName>
</protein>
<evidence type="ECO:0000313" key="1">
    <source>
        <dbReference type="EMBL" id="EHT97761.1"/>
    </source>
</evidence>
<evidence type="ECO:0000313" key="3">
    <source>
        <dbReference type="EMBL" id="EHT97846.1"/>
    </source>
</evidence>
<reference evidence="2" key="2">
    <citation type="submission" date="2012-01" db="EMBL/GenBank/DDBJ databases">
        <authorList>
            <person name="Biehl B.S."/>
            <person name="Ding Y."/>
            <person name="Dugan-Rocha S.P."/>
            <person name="Gibbs R.A."/>
            <person name="Glasner J.D."/>
            <person name="Kovar C."/>
            <person name="Muzny D.M."/>
            <person name="Neeno-Eckwall E.C."/>
            <person name="Perna N.T."/>
            <person name="Qin X."/>
            <person name="von Bodman S.B."/>
            <person name="Weinstock G.M."/>
        </authorList>
    </citation>
    <scope>NUCLEOTIDE SEQUENCE</scope>
    <source>
        <strain evidence="2">DC283</strain>
    </source>
</reference>
<reference evidence="2 5" key="1">
    <citation type="journal article" date="2012" name="Mol. Microbiol.">
        <title>The genetic and structural basis of two distinct terminal side branch residues in stewartan and amylovoran exopolysaccharides and their potential role in host adaptation.</title>
        <authorList>
            <person name="Wang X."/>
            <person name="Yang F."/>
            <person name="von Bodman S.B."/>
        </authorList>
    </citation>
    <scope>NUCLEOTIDE SEQUENCE [LARGE SCALE GENOMIC DNA]</scope>
    <source>
        <strain evidence="2 5">DC283</strain>
    </source>
</reference>
<dbReference type="Proteomes" id="UP000005050">
    <property type="component" value="Unassembled WGS sequence"/>
</dbReference>
<dbReference type="EMBL" id="AHIE01000046">
    <property type="protein sequence ID" value="EHT97761.1"/>
    <property type="molecule type" value="Genomic_DNA"/>
</dbReference>
<dbReference type="EMBL" id="AHIE01000044">
    <property type="protein sequence ID" value="EHT97779.1"/>
    <property type="molecule type" value="Genomic_DNA"/>
</dbReference>
<organism evidence="2 5">
    <name type="scientific">Pantoea stewartii subsp. stewartii DC283</name>
    <dbReference type="NCBI Taxonomy" id="660596"/>
    <lineage>
        <taxon>Bacteria</taxon>
        <taxon>Pseudomonadati</taxon>
        <taxon>Pseudomonadota</taxon>
        <taxon>Gammaproteobacteria</taxon>
        <taxon>Enterobacterales</taxon>
        <taxon>Erwiniaceae</taxon>
        <taxon>Pantoea</taxon>
    </lineage>
</organism>
<comment type="caution">
    <text evidence="2">The sequence shown here is derived from an EMBL/GenBank/DDBJ whole genome shotgun (WGS) entry which is preliminary data.</text>
</comment>